<reference evidence="1" key="1">
    <citation type="submission" date="2021-06" db="EMBL/GenBank/DDBJ databases">
        <authorList>
            <person name="Kallberg Y."/>
            <person name="Tangrot J."/>
            <person name="Rosling A."/>
        </authorList>
    </citation>
    <scope>NUCLEOTIDE SEQUENCE</scope>
    <source>
        <strain evidence="1">AU212A</strain>
    </source>
</reference>
<dbReference type="Proteomes" id="UP000789860">
    <property type="component" value="Unassembled WGS sequence"/>
</dbReference>
<evidence type="ECO:0000313" key="1">
    <source>
        <dbReference type="EMBL" id="CAG8455541.1"/>
    </source>
</evidence>
<protein>
    <submittedName>
        <fullName evidence="1">11102_t:CDS:1</fullName>
    </submittedName>
</protein>
<accession>A0ACA9K6F9</accession>
<proteinExistence type="predicted"/>
<comment type="caution">
    <text evidence="1">The sequence shown here is derived from an EMBL/GenBank/DDBJ whole genome shotgun (WGS) entry which is preliminary data.</text>
</comment>
<gene>
    <name evidence="1" type="ORF">SCALOS_LOCUS1384</name>
</gene>
<name>A0ACA9K6F9_9GLOM</name>
<evidence type="ECO:0000313" key="2">
    <source>
        <dbReference type="Proteomes" id="UP000789860"/>
    </source>
</evidence>
<organism evidence="1 2">
    <name type="scientific">Scutellospora calospora</name>
    <dbReference type="NCBI Taxonomy" id="85575"/>
    <lineage>
        <taxon>Eukaryota</taxon>
        <taxon>Fungi</taxon>
        <taxon>Fungi incertae sedis</taxon>
        <taxon>Mucoromycota</taxon>
        <taxon>Glomeromycotina</taxon>
        <taxon>Glomeromycetes</taxon>
        <taxon>Diversisporales</taxon>
        <taxon>Gigasporaceae</taxon>
        <taxon>Scutellospora</taxon>
    </lineage>
</organism>
<keyword evidence="2" id="KW-1185">Reference proteome</keyword>
<dbReference type="EMBL" id="CAJVPM010000938">
    <property type="protein sequence ID" value="CAG8455541.1"/>
    <property type="molecule type" value="Genomic_DNA"/>
</dbReference>
<sequence length="200" mass="22306">MLGHDWQAAGPTDKRSACPGLNALANHGYLPRDGENITAQQLIKAVQDAYNVSAAVSTALTYNALVSCGLLFKKTFDLKEISKHNGVEHDASLTRKDHFFAKYRQIRLNHSKEFNPEVVYGIRQKILSAGEIALLLLVLGGNTDNEIDIGLLETFLKDERVPDGWRKPDKVVGVVELFNSNSEIMKKYDELEKMHAQKGK</sequence>